<dbReference type="AlphaFoldDB" id="A0ABD4YVR3"/>
<evidence type="ECO:0000313" key="2">
    <source>
        <dbReference type="Proteomes" id="UP001158644"/>
    </source>
</evidence>
<dbReference type="RefSeq" id="WP_279991307.1">
    <property type="nucleotide sequence ID" value="NZ_JAOBZK010000021.1"/>
</dbReference>
<dbReference type="EMBL" id="JAOBZK010000021">
    <property type="protein sequence ID" value="MDH1179557.1"/>
    <property type="molecule type" value="Genomic_DNA"/>
</dbReference>
<protein>
    <submittedName>
        <fullName evidence="1">Nodulation S family protein</fullName>
    </submittedName>
</protein>
<sequence length="200" mass="21922">MGAVAADHFERLYRADPDPWRVASAWYERRKRSLLLAALGREHYRHAFEPGCGTGELTRCLALRCAQVCAVDVAPAAAARCGERMAGEGLDHVAVLSLDLPRQWPDVPPDGFDLIVLSEVAYYLDDAALRAFLHGLDASLGAGGELVACHWRPDFDDRLQPTDALHAALGALPGLVCTARHEAPEFRLDVWRRQPQGSDS</sequence>
<accession>A0ABD4YVR3</accession>
<dbReference type="InterPro" id="IPR029063">
    <property type="entry name" value="SAM-dependent_MTases_sf"/>
</dbReference>
<name>A0ABD4YVR3_9BURK</name>
<dbReference type="SUPFAM" id="SSF53335">
    <property type="entry name" value="S-adenosyl-L-methionine-dependent methyltransferases"/>
    <property type="match status" value="1"/>
</dbReference>
<dbReference type="InterPro" id="IPR008715">
    <property type="entry name" value="SAM-MeTfrase_NodS-like"/>
</dbReference>
<dbReference type="Gene3D" id="3.40.50.150">
    <property type="entry name" value="Vaccinia Virus protein VP39"/>
    <property type="match status" value="1"/>
</dbReference>
<proteinExistence type="predicted"/>
<reference evidence="1 2" key="1">
    <citation type="submission" date="2022-09" db="EMBL/GenBank/DDBJ databases">
        <title>Intensive care unit water sources are persistently colonized with multi-drug resistant bacteria and are the site of extensive horizontal gene transfer of antibiotic resistance genes.</title>
        <authorList>
            <person name="Diorio-Toth L."/>
        </authorList>
    </citation>
    <scope>NUCLEOTIDE SEQUENCE [LARGE SCALE GENOMIC DNA]</scope>
    <source>
        <strain evidence="1 2">GD03967</strain>
    </source>
</reference>
<organism evidence="1 2">
    <name type="scientific">Achromobacter mucicolens</name>
    <dbReference type="NCBI Taxonomy" id="1389922"/>
    <lineage>
        <taxon>Bacteria</taxon>
        <taxon>Pseudomonadati</taxon>
        <taxon>Pseudomonadota</taxon>
        <taxon>Betaproteobacteria</taxon>
        <taxon>Burkholderiales</taxon>
        <taxon>Alcaligenaceae</taxon>
        <taxon>Achromobacter</taxon>
    </lineage>
</organism>
<dbReference type="Pfam" id="PF05401">
    <property type="entry name" value="NodS"/>
    <property type="match status" value="1"/>
</dbReference>
<comment type="caution">
    <text evidence="1">The sequence shown here is derived from an EMBL/GenBank/DDBJ whole genome shotgun (WGS) entry which is preliminary data.</text>
</comment>
<dbReference type="Proteomes" id="UP001158644">
    <property type="component" value="Unassembled WGS sequence"/>
</dbReference>
<evidence type="ECO:0000313" key="1">
    <source>
        <dbReference type="EMBL" id="MDH1179557.1"/>
    </source>
</evidence>
<gene>
    <name evidence="1" type="ORF">N5C72_15875</name>
</gene>